<dbReference type="GO" id="GO:0006508">
    <property type="term" value="P:proteolysis"/>
    <property type="evidence" value="ECO:0007669"/>
    <property type="project" value="UniProtKB-KW"/>
</dbReference>
<keyword evidence="8 9" id="KW-0472">Membrane</keyword>
<keyword evidence="6 9" id="KW-0378">Hydrolase</keyword>
<dbReference type="PANTHER" id="PTHR33695">
    <property type="entry name" value="LIPOPROTEIN SIGNAL PEPTIDASE"/>
    <property type="match status" value="1"/>
</dbReference>
<evidence type="ECO:0000313" key="12">
    <source>
        <dbReference type="Proteomes" id="UP000886758"/>
    </source>
</evidence>
<dbReference type="GO" id="GO:0005886">
    <property type="term" value="C:plasma membrane"/>
    <property type="evidence" value="ECO:0007669"/>
    <property type="project" value="UniProtKB-SubCell"/>
</dbReference>
<feature type="transmembrane region" description="Helical" evidence="9">
    <location>
        <begin position="141"/>
        <end position="163"/>
    </location>
</feature>
<feature type="active site" evidence="9">
    <location>
        <position position="120"/>
    </location>
</feature>
<evidence type="ECO:0000256" key="3">
    <source>
        <dbReference type="ARBA" id="ARBA00022670"/>
    </source>
</evidence>
<feature type="active site" evidence="9">
    <location>
        <position position="146"/>
    </location>
</feature>
<evidence type="ECO:0000256" key="6">
    <source>
        <dbReference type="ARBA" id="ARBA00022801"/>
    </source>
</evidence>
<dbReference type="EC" id="3.4.23.36" evidence="9"/>
<dbReference type="PANTHER" id="PTHR33695:SF1">
    <property type="entry name" value="LIPOPROTEIN SIGNAL PEPTIDASE"/>
    <property type="match status" value="1"/>
</dbReference>
<evidence type="ECO:0000256" key="9">
    <source>
        <dbReference type="HAMAP-Rule" id="MF_00161"/>
    </source>
</evidence>
<feature type="transmembrane region" description="Helical" evidence="9">
    <location>
        <begin position="57"/>
        <end position="77"/>
    </location>
</feature>
<reference evidence="11" key="1">
    <citation type="submission" date="2020-10" db="EMBL/GenBank/DDBJ databases">
        <authorList>
            <person name="Gilroy R."/>
        </authorList>
    </citation>
    <scope>NUCLEOTIDE SEQUENCE</scope>
    <source>
        <strain evidence="11">ChiW17-6978</strain>
    </source>
</reference>
<dbReference type="NCBIfam" id="TIGR00077">
    <property type="entry name" value="lspA"/>
    <property type="match status" value="1"/>
</dbReference>
<dbReference type="AlphaFoldDB" id="A0A9D1KJY1"/>
<keyword evidence="2 9" id="KW-1003">Cell membrane</keyword>
<comment type="subcellular location">
    <subcellularLocation>
        <location evidence="9">Cell membrane</location>
        <topology evidence="9">Multi-pass membrane protein</topology>
    </subcellularLocation>
</comment>
<dbReference type="PRINTS" id="PR00781">
    <property type="entry name" value="LIPOSIGPTASE"/>
</dbReference>
<comment type="function">
    <text evidence="9">This protein specifically catalyzes the removal of signal peptides from prolipoproteins.</text>
</comment>
<sequence length="170" mass="19392">MLISCLLLFFLLLFDQLTKYLTELFLNGPVVKELIPYVLSVTKVYNTGAAWSSFDGATVFLAIISLIASLVLVYFFTKNNWKRKKCYSIAITCMLAGTYGNFIDRFFASFFPEYRPGVVDMIIFTPLDTLWEKIIGSSFPIFNVADVCLVIGVIFLVIDILFFQERRAVK</sequence>
<name>A0A9D1KJY1_9MOLU</name>
<dbReference type="Pfam" id="PF01252">
    <property type="entry name" value="Peptidase_A8"/>
    <property type="match status" value="1"/>
</dbReference>
<proteinExistence type="inferred from homology"/>
<dbReference type="GO" id="GO:0004190">
    <property type="term" value="F:aspartic-type endopeptidase activity"/>
    <property type="evidence" value="ECO:0007669"/>
    <property type="project" value="UniProtKB-UniRule"/>
</dbReference>
<keyword evidence="7 9" id="KW-1133">Transmembrane helix</keyword>
<comment type="similarity">
    <text evidence="1 9 10">Belongs to the peptidase A8 family.</text>
</comment>
<evidence type="ECO:0000256" key="7">
    <source>
        <dbReference type="ARBA" id="ARBA00022989"/>
    </source>
</evidence>
<protein>
    <recommendedName>
        <fullName evidence="9">Lipoprotein signal peptidase</fullName>
        <ecNumber evidence="9">3.4.23.36</ecNumber>
    </recommendedName>
    <alternativeName>
        <fullName evidence="9">Prolipoprotein signal peptidase</fullName>
    </alternativeName>
    <alternativeName>
        <fullName evidence="9">Signal peptidase II</fullName>
        <shortName evidence="9">SPase II</shortName>
    </alternativeName>
</protein>
<comment type="caution">
    <text evidence="11">The sequence shown here is derived from an EMBL/GenBank/DDBJ whole genome shotgun (WGS) entry which is preliminary data.</text>
</comment>
<keyword evidence="5 9" id="KW-0064">Aspartyl protease</keyword>
<keyword evidence="4 9" id="KW-0812">Transmembrane</keyword>
<evidence type="ECO:0000256" key="5">
    <source>
        <dbReference type="ARBA" id="ARBA00022750"/>
    </source>
</evidence>
<evidence type="ECO:0000256" key="10">
    <source>
        <dbReference type="RuleBase" id="RU004181"/>
    </source>
</evidence>
<feature type="transmembrane region" description="Helical" evidence="9">
    <location>
        <begin position="89"/>
        <end position="111"/>
    </location>
</feature>
<accession>A0A9D1KJY1</accession>
<evidence type="ECO:0000256" key="8">
    <source>
        <dbReference type="ARBA" id="ARBA00023136"/>
    </source>
</evidence>
<reference evidence="11" key="2">
    <citation type="journal article" date="2021" name="PeerJ">
        <title>Extensive microbial diversity within the chicken gut microbiome revealed by metagenomics and culture.</title>
        <authorList>
            <person name="Gilroy R."/>
            <person name="Ravi A."/>
            <person name="Getino M."/>
            <person name="Pursley I."/>
            <person name="Horton D.L."/>
            <person name="Alikhan N.F."/>
            <person name="Baker D."/>
            <person name="Gharbi K."/>
            <person name="Hall N."/>
            <person name="Watson M."/>
            <person name="Adriaenssens E.M."/>
            <person name="Foster-Nyarko E."/>
            <person name="Jarju S."/>
            <person name="Secka A."/>
            <person name="Antonio M."/>
            <person name="Oren A."/>
            <person name="Chaudhuri R.R."/>
            <person name="La Ragione R."/>
            <person name="Hildebrand F."/>
            <person name="Pallen M.J."/>
        </authorList>
    </citation>
    <scope>NUCLEOTIDE SEQUENCE</scope>
    <source>
        <strain evidence="11">ChiW17-6978</strain>
    </source>
</reference>
<comment type="pathway">
    <text evidence="9">Protein modification; lipoprotein biosynthesis (signal peptide cleavage).</text>
</comment>
<comment type="catalytic activity">
    <reaction evidence="9">
        <text>Release of signal peptides from bacterial membrane prolipoproteins. Hydrolyzes -Xaa-Yaa-Zaa-|-(S,diacylglyceryl)Cys-, in which Xaa is hydrophobic (preferably Leu), and Yaa (Ala or Ser) and Zaa (Gly or Ala) have small, neutral side chains.</text>
        <dbReference type="EC" id="3.4.23.36"/>
    </reaction>
</comment>
<evidence type="ECO:0000256" key="1">
    <source>
        <dbReference type="ARBA" id="ARBA00006139"/>
    </source>
</evidence>
<keyword evidence="3 9" id="KW-0645">Protease</keyword>
<dbReference type="InterPro" id="IPR001872">
    <property type="entry name" value="Peptidase_A8"/>
</dbReference>
<evidence type="ECO:0000256" key="4">
    <source>
        <dbReference type="ARBA" id="ARBA00022692"/>
    </source>
</evidence>
<dbReference type="HAMAP" id="MF_00161">
    <property type="entry name" value="LspA"/>
    <property type="match status" value="1"/>
</dbReference>
<dbReference type="Proteomes" id="UP000886758">
    <property type="component" value="Unassembled WGS sequence"/>
</dbReference>
<organism evidence="11 12">
    <name type="scientific">Candidatus Pelethenecus faecipullorum</name>
    <dbReference type="NCBI Taxonomy" id="2840900"/>
    <lineage>
        <taxon>Bacteria</taxon>
        <taxon>Bacillati</taxon>
        <taxon>Mycoplasmatota</taxon>
        <taxon>Mollicutes</taxon>
        <taxon>Candidatus Pelethenecus</taxon>
    </lineage>
</organism>
<gene>
    <name evidence="9 11" type="primary">lspA</name>
    <name evidence="11" type="ORF">IAD46_01900</name>
</gene>
<comment type="caution">
    <text evidence="9">Lacks conserved residue(s) required for the propagation of feature annotation.</text>
</comment>
<dbReference type="EMBL" id="DVLF01000062">
    <property type="protein sequence ID" value="HIT49759.1"/>
    <property type="molecule type" value="Genomic_DNA"/>
</dbReference>
<evidence type="ECO:0000256" key="2">
    <source>
        <dbReference type="ARBA" id="ARBA00022475"/>
    </source>
</evidence>
<evidence type="ECO:0000313" key="11">
    <source>
        <dbReference type="EMBL" id="HIT49759.1"/>
    </source>
</evidence>